<dbReference type="EC" id="6.3.5.3" evidence="6"/>
<evidence type="ECO:0000256" key="2">
    <source>
        <dbReference type="ARBA" id="ARBA00022598"/>
    </source>
</evidence>
<proteinExistence type="inferred from homology"/>
<organism evidence="7 8">
    <name type="scientific">Halarsenatibacter silvermanii</name>
    <dbReference type="NCBI Taxonomy" id="321763"/>
    <lineage>
        <taxon>Bacteria</taxon>
        <taxon>Bacillati</taxon>
        <taxon>Bacillota</taxon>
        <taxon>Clostridia</taxon>
        <taxon>Halanaerobiales</taxon>
        <taxon>Halarsenatibacteraceae</taxon>
        <taxon>Halarsenatibacter</taxon>
    </lineage>
</organism>
<protein>
    <recommendedName>
        <fullName evidence="6">Phosphoribosylformylglycinamidine synthase subunit PurS</fullName>
        <shortName evidence="6">FGAM synthase</shortName>
        <ecNumber evidence="6">6.3.5.3</ecNumber>
    </recommendedName>
    <alternativeName>
        <fullName evidence="6">Formylglycinamide ribonucleotide amidotransferase subunit III</fullName>
        <shortName evidence="6">FGAR amidotransferase III</shortName>
        <shortName evidence="6">FGAR-AT III</shortName>
    </alternativeName>
    <alternativeName>
        <fullName evidence="6">Phosphoribosylformylglycinamidine synthase subunit III</fullName>
    </alternativeName>
</protein>
<keyword evidence="8" id="KW-1185">Reference proteome</keyword>
<dbReference type="EMBL" id="FNGO01000001">
    <property type="protein sequence ID" value="SDL11102.1"/>
    <property type="molecule type" value="Genomic_DNA"/>
</dbReference>
<comment type="subunit">
    <text evidence="6">Part of the FGAM synthase complex composed of 1 PurL, 1 PurQ and 2 PurS subunits.</text>
</comment>
<dbReference type="GO" id="GO:0004642">
    <property type="term" value="F:phosphoribosylformylglycinamidine synthase activity"/>
    <property type="evidence" value="ECO:0007669"/>
    <property type="project" value="UniProtKB-UniRule"/>
</dbReference>
<comment type="catalytic activity">
    <reaction evidence="6">
        <text>N(2)-formyl-N(1)-(5-phospho-beta-D-ribosyl)glycinamide + L-glutamine + ATP + H2O = 2-formamido-N(1)-(5-O-phospho-beta-D-ribosyl)acetamidine + L-glutamate + ADP + phosphate + H(+)</text>
        <dbReference type="Rhea" id="RHEA:17129"/>
        <dbReference type="ChEBI" id="CHEBI:15377"/>
        <dbReference type="ChEBI" id="CHEBI:15378"/>
        <dbReference type="ChEBI" id="CHEBI:29985"/>
        <dbReference type="ChEBI" id="CHEBI:30616"/>
        <dbReference type="ChEBI" id="CHEBI:43474"/>
        <dbReference type="ChEBI" id="CHEBI:58359"/>
        <dbReference type="ChEBI" id="CHEBI:147286"/>
        <dbReference type="ChEBI" id="CHEBI:147287"/>
        <dbReference type="ChEBI" id="CHEBI:456216"/>
        <dbReference type="EC" id="6.3.5.3"/>
    </reaction>
</comment>
<comment type="function">
    <text evidence="6">Part of the phosphoribosylformylglycinamidine synthase complex involved in the purines biosynthetic pathway. Catalyzes the ATP-dependent conversion of formylglycinamide ribonucleotide (FGAR) and glutamine to yield formylglycinamidine ribonucleotide (FGAM) and glutamate. The FGAM synthase complex is composed of three subunits. PurQ produces an ammonia molecule by converting glutamine to glutamate. PurL transfers the ammonia molecule to FGAR to form FGAM in an ATP-dependent manner. PurS interacts with PurQ and PurL and is thought to assist in the transfer of the ammonia molecule from PurQ to PurL.</text>
</comment>
<evidence type="ECO:0000313" key="8">
    <source>
        <dbReference type="Proteomes" id="UP000199476"/>
    </source>
</evidence>
<evidence type="ECO:0000256" key="6">
    <source>
        <dbReference type="HAMAP-Rule" id="MF_01926"/>
    </source>
</evidence>
<dbReference type="PANTHER" id="PTHR34696:SF1">
    <property type="entry name" value="PHOSPHORIBOSYLFORMYLGLYCINAMIDINE SYNTHASE SUBUNIT PURS"/>
    <property type="match status" value="1"/>
</dbReference>
<dbReference type="GO" id="GO:0005737">
    <property type="term" value="C:cytoplasm"/>
    <property type="evidence" value="ECO:0007669"/>
    <property type="project" value="UniProtKB-SubCell"/>
</dbReference>
<dbReference type="SUPFAM" id="SSF82697">
    <property type="entry name" value="PurS-like"/>
    <property type="match status" value="1"/>
</dbReference>
<comment type="pathway">
    <text evidence="6">Purine metabolism; IMP biosynthesis via de novo pathway; 5-amino-1-(5-phospho-D-ribosyl)imidazole from N(2)-formyl-N(1)-(5-phospho-D-ribosyl)glycinamide: step 1/2.</text>
</comment>
<dbReference type="UniPathway" id="UPA00074">
    <property type="reaction ID" value="UER00128"/>
</dbReference>
<dbReference type="GO" id="GO:0006189">
    <property type="term" value="P:'de novo' IMP biosynthetic process"/>
    <property type="evidence" value="ECO:0007669"/>
    <property type="project" value="UniProtKB-UniRule"/>
</dbReference>
<dbReference type="GO" id="GO:0005524">
    <property type="term" value="F:ATP binding"/>
    <property type="evidence" value="ECO:0007669"/>
    <property type="project" value="UniProtKB-UniRule"/>
</dbReference>
<reference evidence="7 8" key="1">
    <citation type="submission" date="2016-10" db="EMBL/GenBank/DDBJ databases">
        <authorList>
            <person name="de Groot N.N."/>
        </authorList>
    </citation>
    <scope>NUCLEOTIDE SEQUENCE [LARGE SCALE GENOMIC DNA]</scope>
    <source>
        <strain evidence="7 8">SLAS-1</strain>
    </source>
</reference>
<keyword evidence="3 6" id="KW-0547">Nucleotide-binding</keyword>
<name>A0A1G9HE17_9FIRM</name>
<keyword evidence="2 6" id="KW-0436">Ligase</keyword>
<dbReference type="RefSeq" id="WP_089757752.1">
    <property type="nucleotide sequence ID" value="NZ_FNGO01000001.1"/>
</dbReference>
<dbReference type="HAMAP" id="MF_01926">
    <property type="entry name" value="PurS"/>
    <property type="match status" value="1"/>
</dbReference>
<comment type="similarity">
    <text evidence="6">Belongs to the PurS family.</text>
</comment>
<dbReference type="Proteomes" id="UP000199476">
    <property type="component" value="Unassembled WGS sequence"/>
</dbReference>
<dbReference type="Pfam" id="PF02700">
    <property type="entry name" value="PurS"/>
    <property type="match status" value="1"/>
</dbReference>
<dbReference type="InterPro" id="IPR003850">
    <property type="entry name" value="PurS"/>
</dbReference>
<evidence type="ECO:0000256" key="3">
    <source>
        <dbReference type="ARBA" id="ARBA00022741"/>
    </source>
</evidence>
<dbReference type="OrthoDB" id="9799101at2"/>
<dbReference type="AlphaFoldDB" id="A0A1G9HE17"/>
<keyword evidence="5 6" id="KW-0067">ATP-binding</keyword>
<evidence type="ECO:0000256" key="5">
    <source>
        <dbReference type="ARBA" id="ARBA00022840"/>
    </source>
</evidence>
<dbReference type="InterPro" id="IPR036604">
    <property type="entry name" value="PurS-like_sf"/>
</dbReference>
<keyword evidence="1 6" id="KW-0963">Cytoplasm</keyword>
<comment type="subcellular location">
    <subcellularLocation>
        <location evidence="6">Cytoplasm</location>
    </subcellularLocation>
</comment>
<dbReference type="PANTHER" id="PTHR34696">
    <property type="entry name" value="PHOSPHORIBOSYLFORMYLGLYCINAMIDINE SYNTHASE SUBUNIT PURS"/>
    <property type="match status" value="1"/>
</dbReference>
<gene>
    <name evidence="6" type="primary">purS</name>
    <name evidence="7" type="ORF">SAMN04488692_101185</name>
</gene>
<dbReference type="NCBIfam" id="TIGR00302">
    <property type="entry name" value="phosphoribosylformylglycinamidine synthase subunit PurS"/>
    <property type="match status" value="1"/>
</dbReference>
<keyword evidence="4 6" id="KW-0658">Purine biosynthesis</keyword>
<dbReference type="STRING" id="321763.SAMN04488692_101185"/>
<accession>A0A1G9HE17</accession>
<evidence type="ECO:0000256" key="1">
    <source>
        <dbReference type="ARBA" id="ARBA00022490"/>
    </source>
</evidence>
<evidence type="ECO:0000256" key="4">
    <source>
        <dbReference type="ARBA" id="ARBA00022755"/>
    </source>
</evidence>
<sequence length="85" mass="9797">MDWQAKVKIQLKENLLDPQGQAVGESLAALGYENVKETRVGRYIELKLEDVESQSQAEEQLEEMCERLLANPVIEDFRFQVEELS</sequence>
<dbReference type="Gene3D" id="3.30.1280.10">
    <property type="entry name" value="Phosphoribosylformylglycinamidine synthase subunit PurS"/>
    <property type="match status" value="1"/>
</dbReference>
<evidence type="ECO:0000313" key="7">
    <source>
        <dbReference type="EMBL" id="SDL11102.1"/>
    </source>
</evidence>
<dbReference type="NCBIfam" id="NF004630">
    <property type="entry name" value="PRK05974.1"/>
    <property type="match status" value="1"/>
</dbReference>